<feature type="transmembrane region" description="Helical" evidence="2">
    <location>
        <begin position="100"/>
        <end position="122"/>
    </location>
</feature>
<dbReference type="RefSeq" id="XP_014564934.1">
    <property type="nucleotide sequence ID" value="XM_014709448.1"/>
</dbReference>
<feature type="transmembrane region" description="Helical" evidence="2">
    <location>
        <begin position="134"/>
        <end position="160"/>
    </location>
</feature>
<feature type="transmembrane region" description="Helical" evidence="2">
    <location>
        <begin position="214"/>
        <end position="235"/>
    </location>
</feature>
<keyword evidence="2" id="KW-1133">Transmembrane helix</keyword>
<reference evidence="3 4" key="2">
    <citation type="journal article" date="2012" name="Open Biol.">
        <title>Characteristics of nucleosomes and linker DNA regions on the genome of the basidiomycete Mixia osmundae revealed by mono- and dinucleosome mapping.</title>
        <authorList>
            <person name="Nishida H."/>
            <person name="Kondo S."/>
            <person name="Matsumoto T."/>
            <person name="Suzuki Y."/>
            <person name="Yoshikawa H."/>
            <person name="Taylor T.D."/>
            <person name="Sugiyama J."/>
        </authorList>
    </citation>
    <scope>NUCLEOTIDE SEQUENCE [LARGE SCALE GENOMIC DNA]</scope>
    <source>
        <strain evidence="4">CBS 9802 / IAM 14324 / JCM 22182 / KY 12970</strain>
    </source>
</reference>
<name>G7DVG5_MIXOS</name>
<accession>G7DVG5</accession>
<gene>
    <name evidence="3" type="primary">Mo01227</name>
    <name evidence="3" type="ORF">E5Q_01227</name>
</gene>
<protein>
    <submittedName>
        <fullName evidence="3">Uncharacterized protein</fullName>
    </submittedName>
</protein>
<dbReference type="Proteomes" id="UP000009131">
    <property type="component" value="Unassembled WGS sequence"/>
</dbReference>
<reference evidence="3 4" key="1">
    <citation type="journal article" date="2011" name="J. Gen. Appl. Microbiol.">
        <title>Draft genome sequencing of the enigmatic basidiomycete Mixia osmundae.</title>
        <authorList>
            <person name="Nishida H."/>
            <person name="Nagatsuka Y."/>
            <person name="Sugiyama J."/>
        </authorList>
    </citation>
    <scope>NUCLEOTIDE SEQUENCE [LARGE SCALE GENOMIC DNA]</scope>
    <source>
        <strain evidence="4">CBS 9802 / IAM 14324 / JCM 22182 / KY 12970</strain>
    </source>
</reference>
<keyword evidence="2" id="KW-0812">Transmembrane</keyword>
<organism evidence="3 4">
    <name type="scientific">Mixia osmundae (strain CBS 9802 / IAM 14324 / JCM 22182 / KY 12970)</name>
    <dbReference type="NCBI Taxonomy" id="764103"/>
    <lineage>
        <taxon>Eukaryota</taxon>
        <taxon>Fungi</taxon>
        <taxon>Dikarya</taxon>
        <taxon>Basidiomycota</taxon>
        <taxon>Pucciniomycotina</taxon>
        <taxon>Mixiomycetes</taxon>
        <taxon>Mixiales</taxon>
        <taxon>Mixiaceae</taxon>
        <taxon>Mixia</taxon>
    </lineage>
</organism>
<proteinExistence type="predicted"/>
<evidence type="ECO:0000256" key="1">
    <source>
        <dbReference type="SAM" id="MobiDB-lite"/>
    </source>
</evidence>
<evidence type="ECO:0000313" key="4">
    <source>
        <dbReference type="Proteomes" id="UP000009131"/>
    </source>
</evidence>
<comment type="caution">
    <text evidence="3">The sequence shown here is derived from an EMBL/GenBank/DDBJ whole genome shotgun (WGS) entry which is preliminary data.</text>
</comment>
<dbReference type="EMBL" id="BABT02000041">
    <property type="protein sequence ID" value="GAA94575.1"/>
    <property type="molecule type" value="Genomic_DNA"/>
</dbReference>
<keyword evidence="4" id="KW-1185">Reference proteome</keyword>
<evidence type="ECO:0000256" key="2">
    <source>
        <dbReference type="SAM" id="Phobius"/>
    </source>
</evidence>
<evidence type="ECO:0000313" key="3">
    <source>
        <dbReference type="EMBL" id="GAA94575.1"/>
    </source>
</evidence>
<dbReference type="HOGENOM" id="CLU_598623_0_0_1"/>
<feature type="transmembrane region" description="Helical" evidence="2">
    <location>
        <begin position="180"/>
        <end position="202"/>
    </location>
</feature>
<dbReference type="AlphaFoldDB" id="G7DVG5"/>
<keyword evidence="2" id="KW-0472">Membrane</keyword>
<feature type="transmembrane region" description="Helical" evidence="2">
    <location>
        <begin position="60"/>
        <end position="80"/>
    </location>
</feature>
<feature type="region of interest" description="Disordered" evidence="1">
    <location>
        <begin position="376"/>
        <end position="406"/>
    </location>
</feature>
<feature type="transmembrane region" description="Helical" evidence="2">
    <location>
        <begin position="6"/>
        <end position="29"/>
    </location>
</feature>
<dbReference type="InParanoid" id="G7DVG5"/>
<sequence>MTAELPIAGLFGVQQAFGALALLSLVVILRQAHNAQPVHAQDSGSSAIDRSSQDALRKLIYVRAVGSLGLCLFVWLAGMLDGLVRMGAVPSTNRISTDVASSILGPLALLAYAMSAGATTELATRPPMLMLRRIIFLSLVLCLCVCLIAAQVCSIALVHYHTNQDRLLAWYSNPAAHKALSNLTSVLLLLLCALTAAVVALVRGRIDLDCTISYHFDLIALGTLMTATAAALSLLKPTFAIILTLRLMWLGSASAAIADCIYLSSLIKKDALVVLPLHDPFASDTVTYREATMSPVEPVSIRNSLLRQKLASLYLEASQTAIQAARDSLSATPPSLLGRLSIDQSSFADLFARGPSPAVQRFSGYSIGLVTRRQSAQAPQLTQESDHRSRQVARSSGASADMLGSPQSDQIQQAIDFCTSWSVAKTEKPSHCPSFTSTISAAAIESPAESDITGRAV</sequence>